<evidence type="ECO:0000256" key="1">
    <source>
        <dbReference type="SAM" id="MobiDB-lite"/>
    </source>
</evidence>
<keyword evidence="5" id="KW-1185">Reference proteome</keyword>
<keyword evidence="2" id="KW-0472">Membrane</keyword>
<proteinExistence type="predicted"/>
<organism evidence="4 5">
    <name type="scientific">Actinomadura yumaensis</name>
    <dbReference type="NCBI Taxonomy" id="111807"/>
    <lineage>
        <taxon>Bacteria</taxon>
        <taxon>Bacillati</taxon>
        <taxon>Actinomycetota</taxon>
        <taxon>Actinomycetes</taxon>
        <taxon>Streptosporangiales</taxon>
        <taxon>Thermomonosporaceae</taxon>
        <taxon>Actinomadura</taxon>
    </lineage>
</organism>
<reference evidence="5" key="1">
    <citation type="journal article" date="2019" name="Int. J. Syst. Evol. Microbiol.">
        <title>The Global Catalogue of Microorganisms (GCM) 10K type strain sequencing project: providing services to taxonomists for standard genome sequencing and annotation.</title>
        <authorList>
            <consortium name="The Broad Institute Genomics Platform"/>
            <consortium name="The Broad Institute Genome Sequencing Center for Infectious Disease"/>
            <person name="Wu L."/>
            <person name="Ma J."/>
        </authorList>
    </citation>
    <scope>NUCLEOTIDE SEQUENCE [LARGE SCALE GENOMIC DNA]</scope>
    <source>
        <strain evidence="5">JCM 3369</strain>
    </source>
</reference>
<name>A0ABW2CVD6_9ACTN</name>
<comment type="caution">
    <text evidence="4">The sequence shown here is derived from an EMBL/GenBank/DDBJ whole genome shotgun (WGS) entry which is preliminary data.</text>
</comment>
<feature type="signal peptide" evidence="3">
    <location>
        <begin position="1"/>
        <end position="23"/>
    </location>
</feature>
<keyword evidence="2" id="KW-1133">Transmembrane helix</keyword>
<dbReference type="EMBL" id="JBHSXS010000042">
    <property type="protein sequence ID" value="MFC6885768.1"/>
    <property type="molecule type" value="Genomic_DNA"/>
</dbReference>
<dbReference type="Proteomes" id="UP001596380">
    <property type="component" value="Unassembled WGS sequence"/>
</dbReference>
<feature type="chain" id="PRO_5046125258" description="TPM domain-containing protein" evidence="3">
    <location>
        <begin position="24"/>
        <end position="248"/>
    </location>
</feature>
<keyword evidence="3" id="KW-0732">Signal</keyword>
<protein>
    <recommendedName>
        <fullName evidence="6">TPM domain-containing protein</fullName>
    </recommendedName>
</protein>
<keyword evidence="2" id="KW-0812">Transmembrane</keyword>
<evidence type="ECO:0000256" key="2">
    <source>
        <dbReference type="SAM" id="Phobius"/>
    </source>
</evidence>
<evidence type="ECO:0008006" key="6">
    <source>
        <dbReference type="Google" id="ProtNLM"/>
    </source>
</evidence>
<feature type="compositionally biased region" description="Basic residues" evidence="1">
    <location>
        <begin position="172"/>
        <end position="181"/>
    </location>
</feature>
<gene>
    <name evidence="4" type="ORF">ACFQKB_38825</name>
</gene>
<evidence type="ECO:0000313" key="4">
    <source>
        <dbReference type="EMBL" id="MFC6885768.1"/>
    </source>
</evidence>
<evidence type="ECO:0000256" key="3">
    <source>
        <dbReference type="SAM" id="SignalP"/>
    </source>
</evidence>
<feature type="region of interest" description="Disordered" evidence="1">
    <location>
        <begin position="165"/>
        <end position="190"/>
    </location>
</feature>
<feature type="transmembrane region" description="Helical" evidence="2">
    <location>
        <begin position="202"/>
        <end position="220"/>
    </location>
</feature>
<feature type="region of interest" description="Disordered" evidence="1">
    <location>
        <begin position="228"/>
        <end position="248"/>
    </location>
</feature>
<evidence type="ECO:0000313" key="5">
    <source>
        <dbReference type="Proteomes" id="UP001596380"/>
    </source>
</evidence>
<dbReference type="RefSeq" id="WP_160825411.1">
    <property type="nucleotide sequence ID" value="NZ_JBHSXS010000042.1"/>
</dbReference>
<sequence length="248" mass="26363">MRTGWFVLILGTLAGLLAPSAAASPASAAPAPGSRADHLAAALRRDPVYVTDHAPRALAPDAPARIRAAVRRLGVPVYVAVTPTLLGGGTEGSDDLVPLLRDRLRRDGVYIVVAPEGTDGAARQYGGGRSLPVEDAWAATELEMPYDAGAVAVLDRFVEIAASGRARERRDHPRPRPKSKVRQALDEDDASDRRAELLERSAFGGGAALSGLPLLALLVVRRRAGRRAVRSGGRNASKAKNGQRRRRR</sequence>
<accession>A0ABW2CVD6</accession>